<feature type="domain" description="FAD-binding FR-type" evidence="9">
    <location>
        <begin position="4"/>
        <end position="108"/>
    </location>
</feature>
<evidence type="ECO:0000256" key="2">
    <source>
        <dbReference type="ARBA" id="ARBA00022630"/>
    </source>
</evidence>
<keyword evidence="6" id="KW-0408">Iron</keyword>
<dbReference type="Gene3D" id="3.40.50.80">
    <property type="entry name" value="Nucleotide-binding domain of ferredoxin-NADP reductase (FNR) module"/>
    <property type="match status" value="1"/>
</dbReference>
<dbReference type="Gene3D" id="3.10.20.30">
    <property type="match status" value="1"/>
</dbReference>
<dbReference type="RefSeq" id="WP_068103227.1">
    <property type="nucleotide sequence ID" value="NZ_JABUKE010000012.1"/>
</dbReference>
<evidence type="ECO:0000259" key="8">
    <source>
        <dbReference type="PROSITE" id="PS51085"/>
    </source>
</evidence>
<dbReference type="InterPro" id="IPR012675">
    <property type="entry name" value="Beta-grasp_dom_sf"/>
</dbReference>
<name>A0ABS7NTS1_9NOCA</name>
<evidence type="ECO:0000259" key="9">
    <source>
        <dbReference type="PROSITE" id="PS51384"/>
    </source>
</evidence>
<organism evidence="10 11">
    <name type="scientific">Rhodococcoides kroppenstedtii</name>
    <dbReference type="NCBI Taxonomy" id="293050"/>
    <lineage>
        <taxon>Bacteria</taxon>
        <taxon>Bacillati</taxon>
        <taxon>Actinomycetota</taxon>
        <taxon>Actinomycetes</taxon>
        <taxon>Mycobacteriales</taxon>
        <taxon>Nocardiaceae</taxon>
        <taxon>Rhodococcoides</taxon>
    </lineage>
</organism>
<evidence type="ECO:0000256" key="4">
    <source>
        <dbReference type="ARBA" id="ARBA00022723"/>
    </source>
</evidence>
<dbReference type="PRINTS" id="PR00409">
    <property type="entry name" value="PHDIOXRDTASE"/>
</dbReference>
<dbReference type="InterPro" id="IPR001041">
    <property type="entry name" value="2Fe-2S_ferredoxin-type"/>
</dbReference>
<evidence type="ECO:0000256" key="6">
    <source>
        <dbReference type="ARBA" id="ARBA00023004"/>
    </source>
</evidence>
<dbReference type="Gene3D" id="2.40.30.10">
    <property type="entry name" value="Translation factors"/>
    <property type="match status" value="1"/>
</dbReference>
<dbReference type="PROSITE" id="PS51085">
    <property type="entry name" value="2FE2S_FER_2"/>
    <property type="match status" value="1"/>
</dbReference>
<accession>A0ABS7NTS1</accession>
<dbReference type="SUPFAM" id="SSF52343">
    <property type="entry name" value="Ferredoxin reductase-like, C-terminal NADP-linked domain"/>
    <property type="match status" value="1"/>
</dbReference>
<dbReference type="InterPro" id="IPR039261">
    <property type="entry name" value="FNR_nucleotide-bd"/>
</dbReference>
<dbReference type="PROSITE" id="PS00197">
    <property type="entry name" value="2FE2S_FER_1"/>
    <property type="match status" value="1"/>
</dbReference>
<keyword evidence="3" id="KW-0001">2Fe-2S</keyword>
<dbReference type="Proteomes" id="UP001520140">
    <property type="component" value="Unassembled WGS sequence"/>
</dbReference>
<dbReference type="CDD" id="cd00207">
    <property type="entry name" value="fer2"/>
    <property type="match status" value="1"/>
</dbReference>
<comment type="caution">
    <text evidence="10">The sequence shown here is derived from an EMBL/GenBank/DDBJ whole genome shotgun (WGS) entry which is preliminary data.</text>
</comment>
<dbReference type="InterPro" id="IPR050415">
    <property type="entry name" value="MRET"/>
</dbReference>
<reference evidence="10 11" key="1">
    <citation type="submission" date="2020-06" db="EMBL/GenBank/DDBJ databases">
        <title>Taxonomy, biology and ecology of Rhodococcus bacteria occurring in California pistachio and other woody hosts as revealed by genome sequence analyses.</title>
        <authorList>
            <person name="Gai Y."/>
            <person name="Riely B."/>
        </authorList>
    </citation>
    <scope>NUCLEOTIDE SEQUENCE [LARGE SCALE GENOMIC DNA]</scope>
    <source>
        <strain evidence="10 11">BP-284</strain>
    </source>
</reference>
<dbReference type="InterPro" id="IPR036010">
    <property type="entry name" value="2Fe-2S_ferredoxin-like_sf"/>
</dbReference>
<dbReference type="InterPro" id="IPR008333">
    <property type="entry name" value="Cbr1-like_FAD-bd_dom"/>
</dbReference>
<keyword evidence="11" id="KW-1185">Reference proteome</keyword>
<keyword evidence="5" id="KW-0560">Oxidoreductase</keyword>
<keyword evidence="2" id="KW-0285">Flavoprotein</keyword>
<dbReference type="InterPro" id="IPR017938">
    <property type="entry name" value="Riboflavin_synthase-like_b-brl"/>
</dbReference>
<dbReference type="PANTHER" id="PTHR47354">
    <property type="entry name" value="NADH OXIDOREDUCTASE HCR"/>
    <property type="match status" value="1"/>
</dbReference>
<dbReference type="EMBL" id="JABUKG010000010">
    <property type="protein sequence ID" value="MBY6321424.1"/>
    <property type="molecule type" value="Genomic_DNA"/>
</dbReference>
<proteinExistence type="predicted"/>
<dbReference type="PROSITE" id="PS51384">
    <property type="entry name" value="FAD_FR"/>
    <property type="match status" value="1"/>
</dbReference>
<evidence type="ECO:0000256" key="5">
    <source>
        <dbReference type="ARBA" id="ARBA00023002"/>
    </source>
</evidence>
<dbReference type="Pfam" id="PF00970">
    <property type="entry name" value="FAD_binding_6"/>
    <property type="match status" value="1"/>
</dbReference>
<dbReference type="PANTHER" id="PTHR47354:SF1">
    <property type="entry name" value="CARNITINE MONOOXYGENASE REDUCTASE SUBUNIT"/>
    <property type="match status" value="1"/>
</dbReference>
<dbReference type="SUPFAM" id="SSF63380">
    <property type="entry name" value="Riboflavin synthase domain-like"/>
    <property type="match status" value="1"/>
</dbReference>
<evidence type="ECO:0000313" key="10">
    <source>
        <dbReference type="EMBL" id="MBY6321424.1"/>
    </source>
</evidence>
<sequence length="320" mass="34311">MPTPDTLDVVVLDKDSVADGIVRLTLARPDHDMLPPWEPGAHIDLHVGKPPALIRQYSLCSSPADRHQYQVAVLREPAGRGGSSYIADELEPGDTVSVSAPRNHFVLVPSPRYLFIAGGIGITPIVPMIEAADAAGADWTLVYGGRTRTSMAFAHDLLEARGPRVVIRPQDEYGFLDLDELLATPTNGTAVYCCGPGPLLDAVDAASRHWPTGSLHTERFAPVAHPAPTGEDSDFEVEFAQSGVTLTVPANRSIIDVADEAGVPIVYSCEEGTCGVCETAVLLGEPDHRDSVLTDDERRTGDRMMICVSRARSTKLVLDA</sequence>
<protein>
    <submittedName>
        <fullName evidence="10">Oxidoreductase</fullName>
    </submittedName>
</protein>
<keyword evidence="4" id="KW-0479">Metal-binding</keyword>
<evidence type="ECO:0000256" key="3">
    <source>
        <dbReference type="ARBA" id="ARBA00022714"/>
    </source>
</evidence>
<evidence type="ECO:0000256" key="7">
    <source>
        <dbReference type="ARBA" id="ARBA00023014"/>
    </source>
</evidence>
<evidence type="ECO:0000313" key="11">
    <source>
        <dbReference type="Proteomes" id="UP001520140"/>
    </source>
</evidence>
<gene>
    <name evidence="10" type="ORF">HQ605_11365</name>
</gene>
<feature type="domain" description="2Fe-2S ferredoxin-type" evidence="8">
    <location>
        <begin position="235"/>
        <end position="320"/>
    </location>
</feature>
<dbReference type="Pfam" id="PF00111">
    <property type="entry name" value="Fer2"/>
    <property type="match status" value="1"/>
</dbReference>
<dbReference type="SUPFAM" id="SSF54292">
    <property type="entry name" value="2Fe-2S ferredoxin-like"/>
    <property type="match status" value="1"/>
</dbReference>
<dbReference type="InterPro" id="IPR006058">
    <property type="entry name" value="2Fe2S_fd_BS"/>
</dbReference>
<comment type="cofactor">
    <cofactor evidence="1">
        <name>FAD</name>
        <dbReference type="ChEBI" id="CHEBI:57692"/>
    </cofactor>
</comment>
<evidence type="ECO:0000256" key="1">
    <source>
        <dbReference type="ARBA" id="ARBA00001974"/>
    </source>
</evidence>
<dbReference type="InterPro" id="IPR017927">
    <property type="entry name" value="FAD-bd_FR_type"/>
</dbReference>
<dbReference type="CDD" id="cd06185">
    <property type="entry name" value="PDR_like"/>
    <property type="match status" value="1"/>
</dbReference>
<keyword evidence="7" id="KW-0411">Iron-sulfur</keyword>